<proteinExistence type="predicted"/>
<dbReference type="RefSeq" id="WP_259612738.1">
    <property type="nucleotide sequence ID" value="NZ_CP091139.2"/>
</dbReference>
<name>A0ABY5NLP7_9MICO</name>
<protein>
    <recommendedName>
        <fullName evidence="3">Uroporphyrinogen decarboxylase (URO-D) domain-containing protein</fullName>
    </recommendedName>
</protein>
<organism evidence="1 2">
    <name type="scientific">Microbacterium elymi</name>
    <dbReference type="NCBI Taxonomy" id="2909587"/>
    <lineage>
        <taxon>Bacteria</taxon>
        <taxon>Bacillati</taxon>
        <taxon>Actinomycetota</taxon>
        <taxon>Actinomycetes</taxon>
        <taxon>Micrococcales</taxon>
        <taxon>Microbacteriaceae</taxon>
        <taxon>Microbacterium</taxon>
    </lineage>
</organism>
<dbReference type="SUPFAM" id="SSF51726">
    <property type="entry name" value="UROD/MetE-like"/>
    <property type="match status" value="1"/>
</dbReference>
<evidence type="ECO:0008006" key="3">
    <source>
        <dbReference type="Google" id="ProtNLM"/>
    </source>
</evidence>
<keyword evidence="2" id="KW-1185">Reference proteome</keyword>
<reference evidence="1" key="1">
    <citation type="submission" date="2022-01" db="EMBL/GenBank/DDBJ databases">
        <title>Microbacterium eymi and Microbacterium rhizovicinus sp. nov., isolated from the rhizospheric soil of Elymus tsukushiensis, a plant native to the Dokdo Islands, Republic of Korea.</title>
        <authorList>
            <person name="Hwang Y.J."/>
        </authorList>
    </citation>
    <scope>NUCLEOTIDE SEQUENCE</scope>
    <source>
        <strain evidence="1">KUDC0405</strain>
    </source>
</reference>
<dbReference type="InterPro" id="IPR038071">
    <property type="entry name" value="UROD/MetE-like_sf"/>
</dbReference>
<accession>A0ABY5NLP7</accession>
<evidence type="ECO:0000313" key="1">
    <source>
        <dbReference type="EMBL" id="UUT36090.1"/>
    </source>
</evidence>
<evidence type="ECO:0000313" key="2">
    <source>
        <dbReference type="Proteomes" id="UP001054811"/>
    </source>
</evidence>
<dbReference type="Proteomes" id="UP001054811">
    <property type="component" value="Chromosome"/>
</dbReference>
<dbReference type="EMBL" id="CP091139">
    <property type="protein sequence ID" value="UUT36090.1"/>
    <property type="molecule type" value="Genomic_DNA"/>
</dbReference>
<sequence>MTQPQGAHLVGSVNYDDAETTIRRAAGILGPHLKRIPDGECGPRFHWIMFQPDILGQAEGIERVGAERIPLRMLDARPLRIADGVDPASLGLPPLGYASAAVDSYAIFTRLRDEGVVPAGTRFQVSLPTPLAVVGAFFPAEQRAGIEPVYRAAMYRELDEILGTIPHEDLAIQWDNAVEFGMIEGVSAAPWWDGDVWGGLTSRSAEQADRVPDDVEVGFHLCYGDVAEKHFVEPTDAGSLVRFANALVAASARRIDWIHLPVPIERDDDAYYAPLAGLELGDTELYLGLVHREDGAEGAIRRIAAARRHVTTFGVATECGIGRAPEGTTEGILRMHAEVAAAW</sequence>
<dbReference type="Gene3D" id="3.20.20.210">
    <property type="match status" value="1"/>
</dbReference>
<gene>
    <name evidence="1" type="ORF">L2X98_23735</name>
</gene>